<comment type="caution">
    <text evidence="2">The sequence shown here is derived from an EMBL/GenBank/DDBJ whole genome shotgun (WGS) entry which is preliminary data.</text>
</comment>
<keyword evidence="1" id="KW-0732">Signal</keyword>
<keyword evidence="3" id="KW-1185">Reference proteome</keyword>
<dbReference type="Proteomes" id="UP000630936">
    <property type="component" value="Unassembled WGS sequence"/>
</dbReference>
<sequence>MTGLTAAACASVLLIPAPAAAAQPPRATTGPHCVATLATGTTACYTTFRESIAAATGGRITNAPITPAEAATDKKFQARLNTAAPRSTTAGTLAVGVGAVLFEDASYQGYSLTLSLHHGGDNGDYCKNDADWDGSGNLSSHGFDNTISSVWSYNNCQVKLWAEPNYGGISNLYDRTTWVGSAMNDTASSFAVKAVGEAL</sequence>
<evidence type="ECO:0000256" key="1">
    <source>
        <dbReference type="SAM" id="SignalP"/>
    </source>
</evidence>
<name>A0A918UWK9_9ACTN</name>
<organism evidence="2 3">
    <name type="scientific">Streptomyces inusitatus</name>
    <dbReference type="NCBI Taxonomy" id="68221"/>
    <lineage>
        <taxon>Bacteria</taxon>
        <taxon>Bacillati</taxon>
        <taxon>Actinomycetota</taxon>
        <taxon>Actinomycetes</taxon>
        <taxon>Kitasatosporales</taxon>
        <taxon>Streptomycetaceae</taxon>
        <taxon>Streptomyces</taxon>
    </lineage>
</organism>
<feature type="signal peptide" evidence="1">
    <location>
        <begin position="1"/>
        <end position="21"/>
    </location>
</feature>
<dbReference type="Gene3D" id="2.60.20.10">
    <property type="entry name" value="Crystallins"/>
    <property type="match status" value="1"/>
</dbReference>
<feature type="chain" id="PRO_5037597876" evidence="1">
    <location>
        <begin position="22"/>
        <end position="199"/>
    </location>
</feature>
<dbReference type="SUPFAM" id="SSF49695">
    <property type="entry name" value="gamma-Crystallin-like"/>
    <property type="match status" value="1"/>
</dbReference>
<evidence type="ECO:0000313" key="3">
    <source>
        <dbReference type="Proteomes" id="UP000630936"/>
    </source>
</evidence>
<evidence type="ECO:0000313" key="2">
    <source>
        <dbReference type="EMBL" id="GGZ39103.1"/>
    </source>
</evidence>
<gene>
    <name evidence="2" type="ORF">GCM10010387_36490</name>
</gene>
<reference evidence="2" key="2">
    <citation type="submission" date="2020-09" db="EMBL/GenBank/DDBJ databases">
        <authorList>
            <person name="Sun Q."/>
            <person name="Ohkuma M."/>
        </authorList>
    </citation>
    <scope>NUCLEOTIDE SEQUENCE</scope>
    <source>
        <strain evidence="2">JCM 4988</strain>
    </source>
</reference>
<proteinExistence type="predicted"/>
<reference evidence="2" key="1">
    <citation type="journal article" date="2014" name="Int. J. Syst. Evol. Microbiol.">
        <title>Complete genome sequence of Corynebacterium casei LMG S-19264T (=DSM 44701T), isolated from a smear-ripened cheese.</title>
        <authorList>
            <consortium name="US DOE Joint Genome Institute (JGI-PGF)"/>
            <person name="Walter F."/>
            <person name="Albersmeier A."/>
            <person name="Kalinowski J."/>
            <person name="Ruckert C."/>
        </authorList>
    </citation>
    <scope>NUCLEOTIDE SEQUENCE</scope>
    <source>
        <strain evidence="2">JCM 4988</strain>
    </source>
</reference>
<dbReference type="EMBL" id="BMWG01000011">
    <property type="protein sequence ID" value="GGZ39103.1"/>
    <property type="molecule type" value="Genomic_DNA"/>
</dbReference>
<dbReference type="AlphaFoldDB" id="A0A918UWK9"/>
<dbReference type="InterPro" id="IPR011024">
    <property type="entry name" value="G_crystallin-like"/>
</dbReference>
<accession>A0A918UWK9</accession>
<protein>
    <submittedName>
        <fullName evidence="2">Uncharacterized protein</fullName>
    </submittedName>
</protein>